<dbReference type="AlphaFoldDB" id="A0A1B6PTN9"/>
<gene>
    <name evidence="1" type="ORF">SORBI_3005G201200</name>
</gene>
<dbReference type="Gramene" id="KXG29030">
    <property type="protein sequence ID" value="KXG29030"/>
    <property type="gene ID" value="SORBI_3005G201200"/>
</dbReference>
<sequence>MRILSHIIDGRVIEEYSYTYTSALAGLLYLNRETVVVLVQWYLPCTNTQYLKTGGENEERNKLHHLVTSILFQGFRQSHNSAHQFVATLVKTPLLLHFTTVVLCSKNGK</sequence>
<dbReference type="EMBL" id="CM000764">
    <property type="protein sequence ID" value="KXG29030.1"/>
    <property type="molecule type" value="Genomic_DNA"/>
</dbReference>
<name>A0A1B6PTN9_SORBI</name>
<reference evidence="2" key="2">
    <citation type="journal article" date="2018" name="Plant J.">
        <title>The Sorghum bicolor reference genome: improved assembly, gene annotations, a transcriptome atlas, and signatures of genome organization.</title>
        <authorList>
            <person name="McCormick R.F."/>
            <person name="Truong S.K."/>
            <person name="Sreedasyam A."/>
            <person name="Jenkins J."/>
            <person name="Shu S."/>
            <person name="Sims D."/>
            <person name="Kennedy M."/>
            <person name="Amirebrahimi M."/>
            <person name="Weers B.D."/>
            <person name="McKinley B."/>
            <person name="Mattison A."/>
            <person name="Morishige D.T."/>
            <person name="Grimwood J."/>
            <person name="Schmutz J."/>
            <person name="Mullet J.E."/>
        </authorList>
    </citation>
    <scope>NUCLEOTIDE SEQUENCE [LARGE SCALE GENOMIC DNA]</scope>
    <source>
        <strain evidence="2">cv. BTx623</strain>
    </source>
</reference>
<dbReference type="Proteomes" id="UP000000768">
    <property type="component" value="Chromosome 5"/>
</dbReference>
<evidence type="ECO:0000313" key="1">
    <source>
        <dbReference type="EMBL" id="KXG29030.1"/>
    </source>
</evidence>
<dbReference type="InParanoid" id="A0A1B6PTN9"/>
<evidence type="ECO:0000313" key="2">
    <source>
        <dbReference type="Proteomes" id="UP000000768"/>
    </source>
</evidence>
<accession>A0A1B6PTN9</accession>
<reference evidence="1 2" key="1">
    <citation type="journal article" date="2009" name="Nature">
        <title>The Sorghum bicolor genome and the diversification of grasses.</title>
        <authorList>
            <person name="Paterson A.H."/>
            <person name="Bowers J.E."/>
            <person name="Bruggmann R."/>
            <person name="Dubchak I."/>
            <person name="Grimwood J."/>
            <person name="Gundlach H."/>
            <person name="Haberer G."/>
            <person name="Hellsten U."/>
            <person name="Mitros T."/>
            <person name="Poliakov A."/>
            <person name="Schmutz J."/>
            <person name="Spannagl M."/>
            <person name="Tang H."/>
            <person name="Wang X."/>
            <person name="Wicker T."/>
            <person name="Bharti A.K."/>
            <person name="Chapman J."/>
            <person name="Feltus F.A."/>
            <person name="Gowik U."/>
            <person name="Grigoriev I.V."/>
            <person name="Lyons E."/>
            <person name="Maher C.A."/>
            <person name="Martis M."/>
            <person name="Narechania A."/>
            <person name="Otillar R.P."/>
            <person name="Penning B.W."/>
            <person name="Salamov A.A."/>
            <person name="Wang Y."/>
            <person name="Zhang L."/>
            <person name="Carpita N.C."/>
            <person name="Freeling M."/>
            <person name="Gingle A.R."/>
            <person name="Hash C.T."/>
            <person name="Keller B."/>
            <person name="Klein P."/>
            <person name="Kresovich S."/>
            <person name="McCann M.C."/>
            <person name="Ming R."/>
            <person name="Peterson D.G."/>
            <person name="Mehboob-ur-Rahman"/>
            <person name="Ware D."/>
            <person name="Westhoff P."/>
            <person name="Mayer K.F."/>
            <person name="Messing J."/>
            <person name="Rokhsar D.S."/>
        </authorList>
    </citation>
    <scope>NUCLEOTIDE SEQUENCE [LARGE SCALE GENOMIC DNA]</scope>
    <source>
        <strain evidence="2">cv. BTx623</strain>
    </source>
</reference>
<protein>
    <submittedName>
        <fullName evidence="1">Uncharacterized protein</fullName>
    </submittedName>
</protein>
<keyword evidence="2" id="KW-1185">Reference proteome</keyword>
<organism evidence="1 2">
    <name type="scientific">Sorghum bicolor</name>
    <name type="common">Sorghum</name>
    <name type="synonym">Sorghum vulgare</name>
    <dbReference type="NCBI Taxonomy" id="4558"/>
    <lineage>
        <taxon>Eukaryota</taxon>
        <taxon>Viridiplantae</taxon>
        <taxon>Streptophyta</taxon>
        <taxon>Embryophyta</taxon>
        <taxon>Tracheophyta</taxon>
        <taxon>Spermatophyta</taxon>
        <taxon>Magnoliopsida</taxon>
        <taxon>Liliopsida</taxon>
        <taxon>Poales</taxon>
        <taxon>Poaceae</taxon>
        <taxon>PACMAD clade</taxon>
        <taxon>Panicoideae</taxon>
        <taxon>Andropogonodae</taxon>
        <taxon>Andropogoneae</taxon>
        <taxon>Sorghinae</taxon>
        <taxon>Sorghum</taxon>
    </lineage>
</organism>
<proteinExistence type="predicted"/>